<dbReference type="EMBL" id="JAPJZI010000001">
    <property type="protein sequence ID" value="MDA5398770.1"/>
    <property type="molecule type" value="Genomic_DNA"/>
</dbReference>
<comment type="caution">
    <text evidence="1">The sequence shown here is derived from an EMBL/GenBank/DDBJ whole genome shotgun (WGS) entry which is preliminary data.</text>
</comment>
<evidence type="ECO:0000313" key="2">
    <source>
        <dbReference type="Proteomes" id="UP001151234"/>
    </source>
</evidence>
<reference evidence="1" key="1">
    <citation type="submission" date="2022-11" db="EMBL/GenBank/DDBJ databases">
        <title>Draft genome sequence of Hoeflea poritis E7-10 and Hoeflea prorocentri PM5-8, separated from scleractinian coral Porites lutea and marine dinoflagellate.</title>
        <authorList>
            <person name="Zhang G."/>
            <person name="Wei Q."/>
            <person name="Cai L."/>
        </authorList>
    </citation>
    <scope>NUCLEOTIDE SEQUENCE</scope>
    <source>
        <strain evidence="1">PM5-8</strain>
    </source>
</reference>
<protein>
    <submittedName>
        <fullName evidence="1">Uncharacterized protein</fullName>
    </submittedName>
</protein>
<dbReference type="Proteomes" id="UP001151234">
    <property type="component" value="Unassembled WGS sequence"/>
</dbReference>
<dbReference type="AlphaFoldDB" id="A0A9X3ZHQ0"/>
<organism evidence="1 2">
    <name type="scientific">Hoeflea prorocentri</name>
    <dbReference type="NCBI Taxonomy" id="1922333"/>
    <lineage>
        <taxon>Bacteria</taxon>
        <taxon>Pseudomonadati</taxon>
        <taxon>Pseudomonadota</taxon>
        <taxon>Alphaproteobacteria</taxon>
        <taxon>Hyphomicrobiales</taxon>
        <taxon>Rhizobiaceae</taxon>
        <taxon>Hoeflea</taxon>
    </lineage>
</organism>
<name>A0A9X3ZHQ0_9HYPH</name>
<gene>
    <name evidence="1" type="ORF">OQ273_09340</name>
</gene>
<keyword evidence="2" id="KW-1185">Reference proteome</keyword>
<proteinExistence type="predicted"/>
<accession>A0A9X3ZHQ0</accession>
<dbReference type="RefSeq" id="WP_267990174.1">
    <property type="nucleotide sequence ID" value="NZ_JAPJZI010000001.1"/>
</dbReference>
<evidence type="ECO:0000313" key="1">
    <source>
        <dbReference type="EMBL" id="MDA5398770.1"/>
    </source>
</evidence>
<sequence>MTSAMTETGVCNMALDILHEGPISSIEDDEPNARRFKRNFDALRDAFLAAHPWNFAVSRASLAASAETPFFGWDHKYLLPGDCLRLLPLKDGGRFNGAHIAHEVEGGYILTDAKAPLKIRYVRRVPALGLWSPLAVKAFASFLAANMAHAVTGKASYASFAAGRFDDELKRARRVDGMQGSLERADTNDVIAVRG</sequence>